<keyword evidence="2" id="KW-1185">Reference proteome</keyword>
<reference evidence="1 2" key="1">
    <citation type="submission" date="2020-08" db="EMBL/GenBank/DDBJ databases">
        <title>A Genomic Blueprint of the Chicken Gut Microbiome.</title>
        <authorList>
            <person name="Gilroy R."/>
            <person name="Ravi A."/>
            <person name="Getino M."/>
            <person name="Pursley I."/>
            <person name="Horton D.L."/>
            <person name="Alikhan N.-F."/>
            <person name="Baker D."/>
            <person name="Gharbi K."/>
            <person name="Hall N."/>
            <person name="Watson M."/>
            <person name="Adriaenssens E.M."/>
            <person name="Foster-Nyarko E."/>
            <person name="Jarju S."/>
            <person name="Secka A."/>
            <person name="Antonio M."/>
            <person name="Oren A."/>
            <person name="Chaudhuri R."/>
            <person name="La Ragione R.M."/>
            <person name="Hildebrand F."/>
            <person name="Pallen M.J."/>
        </authorList>
    </citation>
    <scope>NUCLEOTIDE SEQUENCE [LARGE SCALE GENOMIC DNA]</scope>
    <source>
        <strain evidence="1 2">Sa1BUA2</strain>
    </source>
</reference>
<dbReference type="RefSeq" id="WP_191813092.1">
    <property type="nucleotide sequence ID" value="NZ_JACSPV010000019.1"/>
</dbReference>
<name>A0ABR8VM34_9BACI</name>
<sequence length="233" mass="27682">MKNWTIQLTNDDYFKMSSPRPQERPEINHMQTIKNKKNRLFANRDLSSTEQFLIAKYYIYPGDSSELLSNPQKFGINRIQQYSTHFEESLYLYSNDELKFIQLMNATKESLIQFEKQKQNLSICRFVKELYLSPHNKFKDLGYWELNRTKNIFFQLKKGSVKTLEYDELNQENELIEYLTICQPEFGVEPNGLLFNEDLQKNYVIRLLASVFKDIFLVVNEPTNRVVSIVTTL</sequence>
<evidence type="ECO:0000313" key="1">
    <source>
        <dbReference type="EMBL" id="MBD8005810.1"/>
    </source>
</evidence>
<dbReference type="Proteomes" id="UP000648182">
    <property type="component" value="Unassembled WGS sequence"/>
</dbReference>
<evidence type="ECO:0000313" key="2">
    <source>
        <dbReference type="Proteomes" id="UP000648182"/>
    </source>
</evidence>
<comment type="caution">
    <text evidence="1">The sequence shown here is derived from an EMBL/GenBank/DDBJ whole genome shotgun (WGS) entry which is preliminary data.</text>
</comment>
<gene>
    <name evidence="1" type="ORF">H9631_12045</name>
</gene>
<proteinExistence type="predicted"/>
<accession>A0ABR8VM34</accession>
<organism evidence="1 2">
    <name type="scientific">Bacillus norwichensis</name>
    <dbReference type="NCBI Taxonomy" id="2762217"/>
    <lineage>
        <taxon>Bacteria</taxon>
        <taxon>Bacillati</taxon>
        <taxon>Bacillota</taxon>
        <taxon>Bacilli</taxon>
        <taxon>Bacillales</taxon>
        <taxon>Bacillaceae</taxon>
        <taxon>Bacillus</taxon>
    </lineage>
</organism>
<dbReference type="EMBL" id="JACSPV010000019">
    <property type="protein sequence ID" value="MBD8005810.1"/>
    <property type="molecule type" value="Genomic_DNA"/>
</dbReference>
<protein>
    <submittedName>
        <fullName evidence="1">Uncharacterized protein</fullName>
    </submittedName>
</protein>